<dbReference type="Proteomes" id="UP000310719">
    <property type="component" value="Chromosome"/>
</dbReference>
<keyword evidence="1" id="KW-1133">Transmembrane helix</keyword>
<evidence type="ECO:0000313" key="2">
    <source>
        <dbReference type="EMBL" id="PHH02799.1"/>
    </source>
</evidence>
<keyword evidence="1" id="KW-0472">Membrane</keyword>
<name>A0A4U9HKW5_9ENTR</name>
<evidence type="ECO:0000313" key="4">
    <source>
        <dbReference type="EMBL" id="PHH04696.1"/>
    </source>
</evidence>
<reference evidence="5 7" key="3">
    <citation type="submission" date="2019-05" db="EMBL/GenBank/DDBJ databases">
        <authorList>
            <consortium name="Pathogen Informatics"/>
        </authorList>
    </citation>
    <scope>NUCLEOTIDE SEQUENCE [LARGE SCALE GENOMIC DNA]</scope>
    <source>
        <strain evidence="5 7">NCTC13032</strain>
    </source>
</reference>
<evidence type="ECO:0000313" key="7">
    <source>
        <dbReference type="Proteomes" id="UP000310719"/>
    </source>
</evidence>
<reference evidence="2" key="1">
    <citation type="submission" date="2017-09" db="EMBL/GenBank/DDBJ databases">
        <title>FDA dAtabase for Regulatory Grade micrObial Sequences (FDA-ARGOS): Supporting development and validation of Infectious Disease Dx tests.</title>
        <authorList>
            <person name="Minogue T."/>
            <person name="Wolcott M."/>
            <person name="Wasieloski L."/>
            <person name="Aguilar W."/>
            <person name="Moore D."/>
            <person name="Tallon L.J."/>
            <person name="Sadzewicz L."/>
            <person name="Ott S."/>
            <person name="Zhao X."/>
            <person name="Nagaraj S."/>
            <person name="Vavikolanu K."/>
            <person name="Aluvathingal J."/>
            <person name="Nadendla S."/>
            <person name="Sichtig H."/>
        </authorList>
    </citation>
    <scope>NUCLEOTIDE SEQUENCE</scope>
    <source>
        <strain evidence="2">FDAARGOS_404</strain>
    </source>
</reference>
<proteinExistence type="predicted"/>
<reference evidence="6" key="2">
    <citation type="submission" date="2017-09" db="EMBL/GenBank/DDBJ databases">
        <title>FDA dAtabase for Regulatory Grade micrObial Sequences (FDA-ARGOS): Supporting development and validation of Infectious Disease Dx tests.</title>
        <authorList>
            <person name="Minogue T."/>
            <person name="Wolcott M."/>
            <person name="Wasieloski L."/>
            <person name="Aguilar W."/>
            <person name="Moore D."/>
            <person name="Tallon L."/>
            <person name="Sadzewicz L."/>
            <person name="Ott S."/>
            <person name="Zhao X."/>
            <person name="Nagaraj S."/>
            <person name="Vavikolanu K."/>
            <person name="Aluvathingal J."/>
            <person name="Nadendla S."/>
            <person name="Sichtig H."/>
        </authorList>
    </citation>
    <scope>NUCLEOTIDE SEQUENCE [LARGE SCALE GENOMIC DNA]</scope>
    <source>
        <strain evidence="6">FDAARGOS_404</strain>
    </source>
</reference>
<organism evidence="5 7">
    <name type="scientific">Leclercia adecarboxylata</name>
    <dbReference type="NCBI Taxonomy" id="83655"/>
    <lineage>
        <taxon>Bacteria</taxon>
        <taxon>Pseudomonadati</taxon>
        <taxon>Pseudomonadota</taxon>
        <taxon>Gammaproteobacteria</taxon>
        <taxon>Enterobacterales</taxon>
        <taxon>Enterobacteriaceae</taxon>
        <taxon>Leclercia</taxon>
    </lineage>
</organism>
<evidence type="ECO:0000313" key="3">
    <source>
        <dbReference type="EMBL" id="PHH02989.1"/>
    </source>
</evidence>
<dbReference type="Proteomes" id="UP000222768">
    <property type="component" value="Unassembled WGS sequence"/>
</dbReference>
<dbReference type="EMBL" id="PDLK01000002">
    <property type="protein sequence ID" value="PHH04696.1"/>
    <property type="molecule type" value="Genomic_DNA"/>
</dbReference>
<feature type="transmembrane region" description="Helical" evidence="1">
    <location>
        <begin position="67"/>
        <end position="89"/>
    </location>
</feature>
<keyword evidence="1" id="KW-0812">Transmembrane</keyword>
<dbReference type="EMBL" id="PDLK01000002">
    <property type="protein sequence ID" value="PHH02989.1"/>
    <property type="molecule type" value="Genomic_DNA"/>
</dbReference>
<evidence type="ECO:0000313" key="6">
    <source>
        <dbReference type="Proteomes" id="UP000222768"/>
    </source>
</evidence>
<accession>A0A4U9HKW5</accession>
<dbReference type="EMBL" id="LR590464">
    <property type="protein sequence ID" value="VTP63936.1"/>
    <property type="molecule type" value="Genomic_DNA"/>
</dbReference>
<feature type="transmembrane region" description="Helical" evidence="1">
    <location>
        <begin position="6"/>
        <end position="26"/>
    </location>
</feature>
<dbReference type="RefSeq" id="WP_032610795.1">
    <property type="nucleotide sequence ID" value="NZ_CP083630.1"/>
</dbReference>
<evidence type="ECO:0000313" key="5">
    <source>
        <dbReference type="EMBL" id="VTP63936.1"/>
    </source>
</evidence>
<protein>
    <submittedName>
        <fullName evidence="5">Uncharacterized protein</fullName>
    </submittedName>
</protein>
<sequence>MTPELLNTIGLTSNIFGVILIFFFGLPQPSHDEGVSLGLEDGTPLGDGTTVGERNVKIRKRKALYKFFAYVALILMLFGFVLQFLALHIDLIPFH</sequence>
<evidence type="ECO:0000256" key="1">
    <source>
        <dbReference type="SAM" id="Phobius"/>
    </source>
</evidence>
<dbReference type="EMBL" id="PDLK01000002">
    <property type="protein sequence ID" value="PHH02799.1"/>
    <property type="molecule type" value="Genomic_DNA"/>
</dbReference>
<gene>
    <name evidence="2" type="ORF">CRX53_01890</name>
    <name evidence="3" type="ORF">CRX53_02950</name>
    <name evidence="4" type="ORF">CRX53_12265</name>
    <name evidence="5" type="ORF">NCTC13032_01095</name>
</gene>
<dbReference type="AlphaFoldDB" id="A0A4U9HKW5"/>